<evidence type="ECO:0000256" key="3">
    <source>
        <dbReference type="ARBA" id="ARBA00023163"/>
    </source>
</evidence>
<dbReference type="RefSeq" id="WP_166718834.1">
    <property type="nucleotide sequence ID" value="NZ_VWXC01000001.1"/>
</dbReference>
<dbReference type="PROSITE" id="PS50943">
    <property type="entry name" value="HTH_CROC1"/>
    <property type="match status" value="1"/>
</dbReference>
<dbReference type="Gene3D" id="2.10.109.10">
    <property type="entry name" value="Umud Fragment, subunit A"/>
    <property type="match status" value="1"/>
</dbReference>
<dbReference type="InterPro" id="IPR015927">
    <property type="entry name" value="Peptidase_S24_S26A/B/C"/>
</dbReference>
<gene>
    <name evidence="5" type="ORF">F3J37_01380</name>
</gene>
<dbReference type="Pfam" id="PF01381">
    <property type="entry name" value="HTH_3"/>
    <property type="match status" value="1"/>
</dbReference>
<evidence type="ECO:0000313" key="5">
    <source>
        <dbReference type="EMBL" id="NIG17329.1"/>
    </source>
</evidence>
<dbReference type="InterPro" id="IPR010982">
    <property type="entry name" value="Lambda_DNA-bd_dom_sf"/>
</dbReference>
<reference evidence="5 6" key="1">
    <citation type="journal article" date="2019" name="bioRxiv">
        <title>Bacteria contribute to plant secondary compound degradation in a generalist herbivore system.</title>
        <authorList>
            <person name="Francoeur C.B."/>
            <person name="Khadempour L."/>
            <person name="Moreira-Soto R.D."/>
            <person name="Gotting K."/>
            <person name="Book A.J."/>
            <person name="Pinto-Tomas A.A."/>
            <person name="Keefover-Ring K."/>
            <person name="Currie C.R."/>
        </authorList>
    </citation>
    <scope>NUCLEOTIDE SEQUENCE [LARGE SCALE GENOMIC DNA]</scope>
    <source>
        <strain evidence="5">Al-1710</strain>
    </source>
</reference>
<keyword evidence="2" id="KW-0238">DNA-binding</keyword>
<name>A0ABX0RJQ0_9GAMM</name>
<dbReference type="InterPro" id="IPR039418">
    <property type="entry name" value="LexA-like"/>
</dbReference>
<keyword evidence="6" id="KW-1185">Reference proteome</keyword>
<evidence type="ECO:0000313" key="6">
    <source>
        <dbReference type="Proteomes" id="UP001515780"/>
    </source>
</evidence>
<dbReference type="CDD" id="cd00093">
    <property type="entry name" value="HTH_XRE"/>
    <property type="match status" value="1"/>
</dbReference>
<dbReference type="SUPFAM" id="SSF47413">
    <property type="entry name" value="lambda repressor-like DNA-binding domains"/>
    <property type="match status" value="1"/>
</dbReference>
<dbReference type="Proteomes" id="UP001515780">
    <property type="component" value="Unassembled WGS sequence"/>
</dbReference>
<dbReference type="InterPro" id="IPR036286">
    <property type="entry name" value="LexA/Signal_pep-like_sf"/>
</dbReference>
<dbReference type="Gene3D" id="1.10.260.40">
    <property type="entry name" value="lambda repressor-like DNA-binding domains"/>
    <property type="match status" value="1"/>
</dbReference>
<evidence type="ECO:0000256" key="2">
    <source>
        <dbReference type="ARBA" id="ARBA00023125"/>
    </source>
</evidence>
<accession>A0ABX0RJQ0</accession>
<evidence type="ECO:0000256" key="1">
    <source>
        <dbReference type="ARBA" id="ARBA00023015"/>
    </source>
</evidence>
<keyword evidence="3" id="KW-0804">Transcription</keyword>
<feature type="domain" description="HTH cro/C1-type" evidence="4">
    <location>
        <begin position="7"/>
        <end position="60"/>
    </location>
</feature>
<proteinExistence type="predicted"/>
<dbReference type="SUPFAM" id="SSF51306">
    <property type="entry name" value="LexA/Signal peptidase"/>
    <property type="match status" value="1"/>
</dbReference>
<dbReference type="Pfam" id="PF00717">
    <property type="entry name" value="Peptidase_S24"/>
    <property type="match status" value="1"/>
</dbReference>
<sequence length="240" mass="26372">MTLADRLKAMLEERGYSQGELARRVGVTQGTVYKLVSGQAKSSKRLVEIAEALNVNAHWLLTGNGFQYVEQSTELNHTAGRNESGLTPETLELHGGVSLTLAGEIAIPLLPDIESAFANSPFPFTAYSGLKMTLSEADLKTFGVDVDKGDFIGFSVKDDSMAPVMPIGTRVVVDLNDKQIIDGKFYAIDQGNWKKIRALYRSGSSELTMRTYNQALYPEEKIGMDDLQILGRIVFSQRGM</sequence>
<evidence type="ECO:0000259" key="4">
    <source>
        <dbReference type="PROSITE" id="PS50943"/>
    </source>
</evidence>
<dbReference type="InterPro" id="IPR001387">
    <property type="entry name" value="Cro/C1-type_HTH"/>
</dbReference>
<keyword evidence="1" id="KW-0805">Transcription regulation</keyword>
<dbReference type="SMART" id="SM00530">
    <property type="entry name" value="HTH_XRE"/>
    <property type="match status" value="1"/>
</dbReference>
<dbReference type="PANTHER" id="PTHR40661:SF2">
    <property type="entry name" value="HTH-TYPE TRANSCRIPTIONAL REGULATOR PRTR"/>
    <property type="match status" value="1"/>
</dbReference>
<dbReference type="EMBL" id="VWXC01000001">
    <property type="protein sequence ID" value="NIG17329.1"/>
    <property type="molecule type" value="Genomic_DNA"/>
</dbReference>
<dbReference type="CDD" id="cd06529">
    <property type="entry name" value="S24_LexA-like"/>
    <property type="match status" value="1"/>
</dbReference>
<protein>
    <submittedName>
        <fullName evidence="5">Helix-turn-helix transcriptional regulator</fullName>
    </submittedName>
</protein>
<organism evidence="5 6">
    <name type="scientific">Candidatus Pantoea communis</name>
    <dbReference type="NCBI Taxonomy" id="2608354"/>
    <lineage>
        <taxon>Bacteria</taxon>
        <taxon>Pseudomonadati</taxon>
        <taxon>Pseudomonadota</taxon>
        <taxon>Gammaproteobacteria</taxon>
        <taxon>Enterobacterales</taxon>
        <taxon>Erwiniaceae</taxon>
        <taxon>Pantoea</taxon>
    </lineage>
</organism>
<dbReference type="PANTHER" id="PTHR40661">
    <property type="match status" value="1"/>
</dbReference>
<comment type="caution">
    <text evidence="5">The sequence shown here is derived from an EMBL/GenBank/DDBJ whole genome shotgun (WGS) entry which is preliminary data.</text>
</comment>